<organism evidence="2 3">
    <name type="scientific">Tilletia walkeri</name>
    <dbReference type="NCBI Taxonomy" id="117179"/>
    <lineage>
        <taxon>Eukaryota</taxon>
        <taxon>Fungi</taxon>
        <taxon>Dikarya</taxon>
        <taxon>Basidiomycota</taxon>
        <taxon>Ustilaginomycotina</taxon>
        <taxon>Exobasidiomycetes</taxon>
        <taxon>Tilletiales</taxon>
        <taxon>Tilletiaceae</taxon>
        <taxon>Tilletia</taxon>
    </lineage>
</organism>
<feature type="compositionally biased region" description="Polar residues" evidence="1">
    <location>
        <begin position="62"/>
        <end position="78"/>
    </location>
</feature>
<comment type="caution">
    <text evidence="2">The sequence shown here is derived from an EMBL/GenBank/DDBJ whole genome shotgun (WGS) entry which is preliminary data.</text>
</comment>
<evidence type="ECO:0000313" key="2">
    <source>
        <dbReference type="EMBL" id="KAE8259433.1"/>
    </source>
</evidence>
<name>A0A8X7N2J4_9BASI</name>
<proteinExistence type="predicted"/>
<reference evidence="2" key="2">
    <citation type="journal article" date="2019" name="IMA Fungus">
        <title>Genome sequencing and comparison of five Tilletia species to identify candidate genes for the detection of regulated species infecting wheat.</title>
        <authorList>
            <person name="Nguyen H.D.T."/>
            <person name="Sultana T."/>
            <person name="Kesanakurti P."/>
            <person name="Hambleton S."/>
        </authorList>
    </citation>
    <scope>NUCLEOTIDE SEQUENCE</scope>
    <source>
        <strain evidence="2">DAOMC 236422</strain>
    </source>
</reference>
<sequence length="130" mass="14180">MAAIVRLSTMTISQNRKTPTAMTMTMPKNVRLLPEPSTDLGRDAPIMAANAPAAMQPLLASESGTTGPPAYSLNNIDNPSAHKRALEANEAAIEHHERALKRAGGRDRRALQAMEFDEEEEKENDSEEDP</sequence>
<accession>A0A8X7N2J4</accession>
<protein>
    <submittedName>
        <fullName evidence="2">Uncharacterized protein</fullName>
    </submittedName>
</protein>
<feature type="region of interest" description="Disordered" evidence="1">
    <location>
        <begin position="59"/>
        <end position="82"/>
    </location>
</feature>
<dbReference type="AlphaFoldDB" id="A0A8X7N2J4"/>
<keyword evidence="3" id="KW-1185">Reference proteome</keyword>
<gene>
    <name evidence="2" type="ORF">A4X09_0g7812</name>
</gene>
<feature type="region of interest" description="Disordered" evidence="1">
    <location>
        <begin position="99"/>
        <end position="130"/>
    </location>
</feature>
<evidence type="ECO:0000256" key="1">
    <source>
        <dbReference type="SAM" id="MobiDB-lite"/>
    </source>
</evidence>
<dbReference type="EMBL" id="LWDG02001212">
    <property type="protein sequence ID" value="KAE8259433.1"/>
    <property type="molecule type" value="Genomic_DNA"/>
</dbReference>
<evidence type="ECO:0000313" key="3">
    <source>
        <dbReference type="Proteomes" id="UP000078113"/>
    </source>
</evidence>
<dbReference type="Proteomes" id="UP000078113">
    <property type="component" value="Unassembled WGS sequence"/>
</dbReference>
<reference evidence="2" key="1">
    <citation type="submission" date="2016-04" db="EMBL/GenBank/DDBJ databases">
        <authorList>
            <person name="Nguyen H.D."/>
            <person name="Samba Siva P."/>
            <person name="Cullis J."/>
            <person name="Levesque C.A."/>
            <person name="Hambleton S."/>
        </authorList>
    </citation>
    <scope>NUCLEOTIDE SEQUENCE</scope>
    <source>
        <strain evidence="2">DAOMC 236422</strain>
    </source>
</reference>
<feature type="compositionally biased region" description="Acidic residues" evidence="1">
    <location>
        <begin position="115"/>
        <end position="130"/>
    </location>
</feature>